<feature type="non-terminal residue" evidence="2">
    <location>
        <position position="1"/>
    </location>
</feature>
<dbReference type="InParanoid" id="A0A5C3P0V4"/>
<proteinExistence type="predicted"/>
<evidence type="ECO:0000313" key="3">
    <source>
        <dbReference type="Proteomes" id="UP000308197"/>
    </source>
</evidence>
<evidence type="ECO:0000313" key="2">
    <source>
        <dbReference type="EMBL" id="TFK79383.1"/>
    </source>
</evidence>
<feature type="region of interest" description="Disordered" evidence="1">
    <location>
        <begin position="1"/>
        <end position="22"/>
    </location>
</feature>
<reference evidence="2 3" key="1">
    <citation type="journal article" date="2019" name="Nat. Ecol. Evol.">
        <title>Megaphylogeny resolves global patterns of mushroom evolution.</title>
        <authorList>
            <person name="Varga T."/>
            <person name="Krizsan K."/>
            <person name="Foldi C."/>
            <person name="Dima B."/>
            <person name="Sanchez-Garcia M."/>
            <person name="Sanchez-Ramirez S."/>
            <person name="Szollosi G.J."/>
            <person name="Szarkandi J.G."/>
            <person name="Papp V."/>
            <person name="Albert L."/>
            <person name="Andreopoulos W."/>
            <person name="Angelini C."/>
            <person name="Antonin V."/>
            <person name="Barry K.W."/>
            <person name="Bougher N.L."/>
            <person name="Buchanan P."/>
            <person name="Buyck B."/>
            <person name="Bense V."/>
            <person name="Catcheside P."/>
            <person name="Chovatia M."/>
            <person name="Cooper J."/>
            <person name="Damon W."/>
            <person name="Desjardin D."/>
            <person name="Finy P."/>
            <person name="Geml J."/>
            <person name="Haridas S."/>
            <person name="Hughes K."/>
            <person name="Justo A."/>
            <person name="Karasinski D."/>
            <person name="Kautmanova I."/>
            <person name="Kiss B."/>
            <person name="Kocsube S."/>
            <person name="Kotiranta H."/>
            <person name="LaButti K.M."/>
            <person name="Lechner B.E."/>
            <person name="Liimatainen K."/>
            <person name="Lipzen A."/>
            <person name="Lukacs Z."/>
            <person name="Mihaltcheva S."/>
            <person name="Morgado L.N."/>
            <person name="Niskanen T."/>
            <person name="Noordeloos M.E."/>
            <person name="Ohm R.A."/>
            <person name="Ortiz-Santana B."/>
            <person name="Ovrebo C."/>
            <person name="Racz N."/>
            <person name="Riley R."/>
            <person name="Savchenko A."/>
            <person name="Shiryaev A."/>
            <person name="Soop K."/>
            <person name="Spirin V."/>
            <person name="Szebenyi C."/>
            <person name="Tomsovsky M."/>
            <person name="Tulloss R.E."/>
            <person name="Uehling J."/>
            <person name="Grigoriev I.V."/>
            <person name="Vagvolgyi C."/>
            <person name="Papp T."/>
            <person name="Martin F.M."/>
            <person name="Miettinen O."/>
            <person name="Hibbett D.S."/>
            <person name="Nagy L.G."/>
        </authorList>
    </citation>
    <scope>NUCLEOTIDE SEQUENCE [LARGE SCALE GENOMIC DNA]</scope>
    <source>
        <strain evidence="2 3">HHB13444</strain>
    </source>
</reference>
<keyword evidence="3" id="KW-1185">Reference proteome</keyword>
<dbReference type="Proteomes" id="UP000308197">
    <property type="component" value="Unassembled WGS sequence"/>
</dbReference>
<sequence>QQQQSRTSPTSTDPAVGPAQIDDPELQKLVNVALPIIIRISSAPPGPIPLHVAEAIHMRAMCASTGIYPQFIPHDPRTAFRDFERAAKSGYHAAWFKLGREYENFECFERGTRHGVESCACVAAGRGRGGRGGWGAMRSRDGTPPDASQEGIALGQGTRDFTDDGGDSTAISTRAASWRSREGNPGESDSDIWERGYLFWLYSQRKTASHAPRANNLYTTSIPKNREYKSDGEPPQYLRLTTRPRTFRASGA</sequence>
<accession>A0A5C3P0V4</accession>
<organism evidence="2 3">
    <name type="scientific">Polyporus arcularius HHB13444</name>
    <dbReference type="NCBI Taxonomy" id="1314778"/>
    <lineage>
        <taxon>Eukaryota</taxon>
        <taxon>Fungi</taxon>
        <taxon>Dikarya</taxon>
        <taxon>Basidiomycota</taxon>
        <taxon>Agaricomycotina</taxon>
        <taxon>Agaricomycetes</taxon>
        <taxon>Polyporales</taxon>
        <taxon>Polyporaceae</taxon>
        <taxon>Polyporus</taxon>
    </lineage>
</organism>
<protein>
    <submittedName>
        <fullName evidence="2">Uncharacterized protein</fullName>
    </submittedName>
</protein>
<name>A0A5C3P0V4_9APHY</name>
<dbReference type="EMBL" id="ML212053">
    <property type="protein sequence ID" value="TFK79383.1"/>
    <property type="molecule type" value="Genomic_DNA"/>
</dbReference>
<evidence type="ECO:0000256" key="1">
    <source>
        <dbReference type="SAM" id="MobiDB-lite"/>
    </source>
</evidence>
<feature type="region of interest" description="Disordered" evidence="1">
    <location>
        <begin position="210"/>
        <end position="252"/>
    </location>
</feature>
<feature type="compositionally biased region" description="Low complexity" evidence="1">
    <location>
        <begin position="1"/>
        <end position="12"/>
    </location>
</feature>
<dbReference type="AlphaFoldDB" id="A0A5C3P0V4"/>
<feature type="region of interest" description="Disordered" evidence="1">
    <location>
        <begin position="132"/>
        <end position="168"/>
    </location>
</feature>
<dbReference type="SUPFAM" id="SSF81901">
    <property type="entry name" value="HCP-like"/>
    <property type="match status" value="1"/>
</dbReference>
<gene>
    <name evidence="2" type="ORF">K466DRAFT_609760</name>
</gene>